<name>A0A1H6IKC1_9EURY</name>
<keyword evidence="3" id="KW-1185">Reference proteome</keyword>
<feature type="transmembrane region" description="Helical" evidence="1">
    <location>
        <begin position="198"/>
        <end position="215"/>
    </location>
</feature>
<protein>
    <submittedName>
        <fullName evidence="2">Dolichol kinase</fullName>
    </submittedName>
</protein>
<keyword evidence="1" id="KW-1133">Transmembrane helix</keyword>
<dbReference type="PANTHER" id="PTHR31303">
    <property type="entry name" value="CTP-DEPENDENT DIACYLGLYCEROL KINASE 1"/>
    <property type="match status" value="1"/>
</dbReference>
<dbReference type="AlphaFoldDB" id="A0A1H6IKC1"/>
<dbReference type="InterPro" id="IPR037997">
    <property type="entry name" value="Dgk1-like"/>
</dbReference>
<dbReference type="GO" id="GO:0004143">
    <property type="term" value="F:ATP-dependent diacylglycerol kinase activity"/>
    <property type="evidence" value="ECO:0007669"/>
    <property type="project" value="InterPro"/>
</dbReference>
<accession>A0A1H6IKC1</accession>
<evidence type="ECO:0000256" key="1">
    <source>
        <dbReference type="SAM" id="Phobius"/>
    </source>
</evidence>
<keyword evidence="2" id="KW-0808">Transferase</keyword>
<gene>
    <name evidence="2" type="ORF">SAMN05192561_103146</name>
</gene>
<dbReference type="EMBL" id="FNWU01000003">
    <property type="protein sequence ID" value="SEH49927.1"/>
    <property type="molecule type" value="Genomic_DNA"/>
</dbReference>
<feature type="transmembrane region" description="Helical" evidence="1">
    <location>
        <begin position="93"/>
        <end position="121"/>
    </location>
</feature>
<dbReference type="Proteomes" id="UP000199215">
    <property type="component" value="Unassembled WGS sequence"/>
</dbReference>
<evidence type="ECO:0000313" key="3">
    <source>
        <dbReference type="Proteomes" id="UP000199215"/>
    </source>
</evidence>
<dbReference type="OrthoDB" id="213078at2157"/>
<organism evidence="2 3">
    <name type="scientific">Halopenitus malekzadehii</name>
    <dbReference type="NCBI Taxonomy" id="1267564"/>
    <lineage>
        <taxon>Archaea</taxon>
        <taxon>Methanobacteriati</taxon>
        <taxon>Methanobacteriota</taxon>
        <taxon>Stenosarchaea group</taxon>
        <taxon>Halobacteria</taxon>
        <taxon>Halobacteriales</taxon>
        <taxon>Haloferacaceae</taxon>
        <taxon>Halopenitus</taxon>
    </lineage>
</organism>
<dbReference type="RefSeq" id="WP_092816714.1">
    <property type="nucleotide sequence ID" value="NZ_FNWU01000003.1"/>
</dbReference>
<feature type="transmembrane region" description="Helical" evidence="1">
    <location>
        <begin position="29"/>
        <end position="46"/>
    </location>
</feature>
<evidence type="ECO:0000313" key="2">
    <source>
        <dbReference type="EMBL" id="SEH49927.1"/>
    </source>
</evidence>
<keyword evidence="1" id="KW-0472">Membrane</keyword>
<sequence length="216" mass="23129">MPAPRPESESAHDSGSAGWRDRIELERRLVHAGGAFYVAPYLLGWIDWPETRILLLAGLCVVAVLEFLRLGIGCDHAIFRTLTRSYERDNVAGYALYQLSMTGVVVWFSPSIAIPTLWMLAFGDPVSGALGRNAADEYKRPAVWIITFFVCVAVAVPITVPAFGPTIGTLAAVVGAIGATIADGLPPLIRGQPVDDNLTIPLFAVTGIWSVVAVLG</sequence>
<feature type="transmembrane region" description="Helical" evidence="1">
    <location>
        <begin position="52"/>
        <end position="72"/>
    </location>
</feature>
<dbReference type="PANTHER" id="PTHR31303:SF1">
    <property type="entry name" value="CTP-DEPENDENT DIACYLGLYCEROL KINASE 1"/>
    <property type="match status" value="1"/>
</dbReference>
<keyword evidence="2" id="KW-0418">Kinase</keyword>
<dbReference type="STRING" id="1267564.SAMN05192561_103146"/>
<feature type="transmembrane region" description="Helical" evidence="1">
    <location>
        <begin position="141"/>
        <end position="160"/>
    </location>
</feature>
<keyword evidence="1" id="KW-0812">Transmembrane</keyword>
<reference evidence="2 3" key="1">
    <citation type="submission" date="2016-10" db="EMBL/GenBank/DDBJ databases">
        <authorList>
            <person name="de Groot N.N."/>
        </authorList>
    </citation>
    <scope>NUCLEOTIDE SEQUENCE [LARGE SCALE GENOMIC DNA]</scope>
    <source>
        <strain evidence="2 3">IBRC-M10418</strain>
    </source>
</reference>
<proteinExistence type="predicted"/>
<feature type="transmembrane region" description="Helical" evidence="1">
    <location>
        <begin position="167"/>
        <end position="186"/>
    </location>
</feature>